<evidence type="ECO:0000256" key="2">
    <source>
        <dbReference type="PIRSR" id="PIRSR600101-2"/>
    </source>
</evidence>
<evidence type="ECO:0000256" key="3">
    <source>
        <dbReference type="RuleBase" id="RU368068"/>
    </source>
</evidence>
<evidence type="ECO:0000313" key="4">
    <source>
        <dbReference type="EMBL" id="RKU46973.1"/>
    </source>
</evidence>
<dbReference type="OrthoDB" id="1081007at2759"/>
<dbReference type="STRING" id="177199.A0A420YGI7"/>
<dbReference type="PANTHER" id="PTHR11686">
    <property type="entry name" value="GAMMA GLUTAMYL TRANSPEPTIDASE"/>
    <property type="match status" value="1"/>
</dbReference>
<dbReference type="NCBIfam" id="TIGR00066">
    <property type="entry name" value="g_glut_trans"/>
    <property type="match status" value="1"/>
</dbReference>
<keyword evidence="3" id="KW-0378">Hydrolase</keyword>
<comment type="function">
    <text evidence="3">Cleaves the gamma-glutamyl peptide bond of glutathione and glutathione conjugates.</text>
</comment>
<dbReference type="InterPro" id="IPR043138">
    <property type="entry name" value="GGT_lsub"/>
</dbReference>
<dbReference type="InterPro" id="IPR029055">
    <property type="entry name" value="Ntn_hydrolases_N"/>
</dbReference>
<dbReference type="GO" id="GO:0005886">
    <property type="term" value="C:plasma membrane"/>
    <property type="evidence" value="ECO:0007669"/>
    <property type="project" value="TreeGrafter"/>
</dbReference>
<dbReference type="PANTHER" id="PTHR11686:SF62">
    <property type="entry name" value="GLUTATHIONE HYDROLASE"/>
    <property type="match status" value="1"/>
</dbReference>
<dbReference type="GO" id="GO:0103068">
    <property type="term" value="F:leukotriene C4 gamma-glutamyl transferase activity"/>
    <property type="evidence" value="ECO:0007669"/>
    <property type="project" value="UniProtKB-EC"/>
</dbReference>
<comment type="pathway">
    <text evidence="3">Sulfur metabolism; glutathione metabolism.</text>
</comment>
<feature type="binding site" evidence="2">
    <location>
        <position position="155"/>
    </location>
    <ligand>
        <name>L-glutamate</name>
        <dbReference type="ChEBI" id="CHEBI:29985"/>
    </ligand>
</feature>
<gene>
    <name evidence="4" type="ORF">DL546_006792</name>
</gene>
<dbReference type="FunFam" id="3.60.20.40:FF:000008">
    <property type="entry name" value="Gamma-glutamyltranspeptidase (Eurofung)"/>
    <property type="match status" value="1"/>
</dbReference>
<dbReference type="EC" id="3.4.19.13" evidence="3"/>
<organism evidence="4 5">
    <name type="scientific">Coniochaeta pulveracea</name>
    <dbReference type="NCBI Taxonomy" id="177199"/>
    <lineage>
        <taxon>Eukaryota</taxon>
        <taxon>Fungi</taxon>
        <taxon>Dikarya</taxon>
        <taxon>Ascomycota</taxon>
        <taxon>Pezizomycotina</taxon>
        <taxon>Sordariomycetes</taxon>
        <taxon>Sordariomycetidae</taxon>
        <taxon>Coniochaetales</taxon>
        <taxon>Coniochaetaceae</taxon>
        <taxon>Coniochaeta</taxon>
    </lineage>
</organism>
<sequence length="623" mass="67311">MPREPKGVFASIAPRDIFALSPKLRAAFFSSGDGYTVGAGETFGESLTGLIMGRISALLQGTTALLSLASCASSSPIEQVVFNGHAGRGGAVASESKVCSQIGIDLISLGGNAADALVGTQLCVGVIGMYHSGIGGGGFMLVRDKDGNYESIDYRETAPAAAHRDMYYGNINGSIWGGLSAGVPGELRGLEYVHTKYGKLPWRAVVEPSVKVARYGFEVNEDLVRYMAFAISESQAKSNFLVEDPVWAEDFAPNGTLVKLGDTITRKRLADTMEKIAIHGPDVFYTGEMAQSMIDTIQATNGTMTMDDLKSYEIVSKRPLSVDYRGKRVFATEAPSSGAITLNMLKTMEQYPLSDLQDTNLTIHRFNEAMRFAYGARVELGDPDFIRNIEKYESLLLSDKKAAVVKSLIRDNETQPVEAYDPEKIYTADSHGTSHLVATDSDGMAISSTSTLNLLFGAQIMTPDTGIIINDQMNDFSIPGVRNAFGYVPSPNNFIAPGKRPLSSCTPVIVEHGNGTFYFTTGAAGGSRIISATAQTVWHVLEHERGMYEAIAEPRLHDQLMPNAVTVEWTMDNSTVEALRERGHEVVYVRPGVSAVQGIRRLEDGTFEAVGETRQKNSGGLSL</sequence>
<dbReference type="SUPFAM" id="SSF56235">
    <property type="entry name" value="N-terminal nucleophile aminohydrolases (Ntn hydrolases)"/>
    <property type="match status" value="1"/>
</dbReference>
<protein>
    <recommendedName>
        <fullName evidence="3">Glutathione hydrolase</fullName>
        <ecNumber evidence="3">2.3.2.2</ecNumber>
        <ecNumber evidence="3">3.4.19.13</ecNumber>
    </recommendedName>
    <alternativeName>
        <fullName evidence="3">Gamma-glutamyltransferase</fullName>
    </alternativeName>
    <alternativeName>
        <fullName evidence="3">Gamma-glutamyltranspeptidase</fullName>
    </alternativeName>
</protein>
<proteinExistence type="predicted"/>
<feature type="binding site" evidence="2">
    <location>
        <begin position="503"/>
        <end position="504"/>
    </location>
    <ligand>
        <name>L-glutamate</name>
        <dbReference type="ChEBI" id="CHEBI:29985"/>
    </ligand>
</feature>
<comment type="catalytic activity">
    <reaction evidence="3">
        <text>an S-substituted glutathione + H2O = an S-substituted L-cysteinylglycine + L-glutamate</text>
        <dbReference type="Rhea" id="RHEA:59468"/>
        <dbReference type="ChEBI" id="CHEBI:15377"/>
        <dbReference type="ChEBI" id="CHEBI:29985"/>
        <dbReference type="ChEBI" id="CHEBI:90779"/>
        <dbReference type="ChEBI" id="CHEBI:143103"/>
        <dbReference type="EC" id="3.4.19.13"/>
    </reaction>
</comment>
<dbReference type="Gene3D" id="1.10.246.130">
    <property type="match status" value="1"/>
</dbReference>
<dbReference type="InterPro" id="IPR000101">
    <property type="entry name" value="GGT_peptidase"/>
</dbReference>
<keyword evidence="5" id="KW-1185">Reference proteome</keyword>
<evidence type="ECO:0000256" key="1">
    <source>
        <dbReference type="PIRSR" id="PIRSR600101-1"/>
    </source>
</evidence>
<feature type="binding site" evidence="2">
    <location>
        <position position="475"/>
    </location>
    <ligand>
        <name>L-glutamate</name>
        <dbReference type="ChEBI" id="CHEBI:29985"/>
    </ligand>
</feature>
<evidence type="ECO:0000313" key="5">
    <source>
        <dbReference type="Proteomes" id="UP000275385"/>
    </source>
</evidence>
<dbReference type="PRINTS" id="PR01210">
    <property type="entry name" value="GGTRANSPTASE"/>
</dbReference>
<keyword evidence="3" id="KW-0808">Transferase</keyword>
<feature type="active site" description="Nucleophile" evidence="1">
    <location>
        <position position="433"/>
    </location>
</feature>
<keyword evidence="3" id="KW-0012">Acyltransferase</keyword>
<dbReference type="GO" id="GO:0036374">
    <property type="term" value="F:glutathione hydrolase activity"/>
    <property type="evidence" value="ECO:0007669"/>
    <property type="project" value="UniProtKB-UniRule"/>
</dbReference>
<feature type="binding site" evidence="2">
    <location>
        <begin position="451"/>
        <end position="453"/>
    </location>
    <ligand>
        <name>L-glutamate</name>
        <dbReference type="ChEBI" id="CHEBI:29985"/>
    </ligand>
</feature>
<dbReference type="Proteomes" id="UP000275385">
    <property type="component" value="Unassembled WGS sequence"/>
</dbReference>
<dbReference type="AlphaFoldDB" id="A0A420YGI7"/>
<comment type="caution">
    <text evidence="4">The sequence shown here is derived from an EMBL/GenBank/DDBJ whole genome shotgun (WGS) entry which is preliminary data.</text>
</comment>
<dbReference type="GO" id="GO:0006751">
    <property type="term" value="P:glutathione catabolic process"/>
    <property type="evidence" value="ECO:0007669"/>
    <property type="project" value="UniProtKB-UniRule"/>
</dbReference>
<name>A0A420YGI7_9PEZI</name>
<dbReference type="InterPro" id="IPR043137">
    <property type="entry name" value="GGT_ssub_C"/>
</dbReference>
<reference evidence="4 5" key="1">
    <citation type="submission" date="2018-08" db="EMBL/GenBank/DDBJ databases">
        <title>Draft genome of the lignicolous fungus Coniochaeta pulveracea.</title>
        <authorList>
            <person name="Borstlap C.J."/>
            <person name="De Witt R.N."/>
            <person name="Botha A."/>
            <person name="Volschenk H."/>
        </authorList>
    </citation>
    <scope>NUCLEOTIDE SEQUENCE [LARGE SCALE GENOMIC DNA]</scope>
    <source>
        <strain evidence="4 5">CAB683</strain>
    </source>
</reference>
<feature type="binding site" evidence="2">
    <location>
        <position position="526"/>
    </location>
    <ligand>
        <name>L-glutamate</name>
        <dbReference type="ChEBI" id="CHEBI:29985"/>
    </ligand>
</feature>
<dbReference type="Pfam" id="PF01019">
    <property type="entry name" value="G_glu_transpept"/>
    <property type="match status" value="1"/>
</dbReference>
<dbReference type="UniPathway" id="UPA00204"/>
<dbReference type="EMBL" id="QVQW01000011">
    <property type="protein sequence ID" value="RKU46973.1"/>
    <property type="molecule type" value="Genomic_DNA"/>
</dbReference>
<dbReference type="Gene3D" id="3.60.20.40">
    <property type="match status" value="1"/>
</dbReference>
<comment type="catalytic activity">
    <reaction evidence="3">
        <text>an N-terminal (5-L-glutamyl)-[peptide] + an alpha-amino acid = 5-L-glutamyl amino acid + an N-terminal L-alpha-aminoacyl-[peptide]</text>
        <dbReference type="Rhea" id="RHEA:23904"/>
        <dbReference type="Rhea" id="RHEA-COMP:9780"/>
        <dbReference type="Rhea" id="RHEA-COMP:9795"/>
        <dbReference type="ChEBI" id="CHEBI:77644"/>
        <dbReference type="ChEBI" id="CHEBI:78597"/>
        <dbReference type="ChEBI" id="CHEBI:78599"/>
        <dbReference type="ChEBI" id="CHEBI:78608"/>
        <dbReference type="EC" id="2.3.2.2"/>
    </reaction>
</comment>
<accession>A0A420YGI7</accession>
<comment type="catalytic activity">
    <reaction evidence="3">
        <text>glutathione + H2O = L-cysteinylglycine + L-glutamate</text>
        <dbReference type="Rhea" id="RHEA:28807"/>
        <dbReference type="ChEBI" id="CHEBI:15377"/>
        <dbReference type="ChEBI" id="CHEBI:29985"/>
        <dbReference type="ChEBI" id="CHEBI:57925"/>
        <dbReference type="ChEBI" id="CHEBI:61694"/>
        <dbReference type="EC" id="3.4.19.13"/>
    </reaction>
</comment>
<dbReference type="EC" id="2.3.2.2" evidence="3"/>